<feature type="compositionally biased region" description="Pro residues" evidence="1">
    <location>
        <begin position="120"/>
        <end position="140"/>
    </location>
</feature>
<evidence type="ECO:0000313" key="3">
    <source>
        <dbReference type="Proteomes" id="UP000016923"/>
    </source>
</evidence>
<feature type="compositionally biased region" description="Basic and acidic residues" evidence="1">
    <location>
        <begin position="76"/>
        <end position="87"/>
    </location>
</feature>
<dbReference type="AlphaFoldDB" id="S3CFN7"/>
<dbReference type="VEuPathDB" id="FungiDB:F503_06066"/>
<dbReference type="EMBL" id="KE148146">
    <property type="protein sequence ID" value="EPE10971.1"/>
    <property type="molecule type" value="Genomic_DNA"/>
</dbReference>
<dbReference type="Proteomes" id="UP000016923">
    <property type="component" value="Unassembled WGS sequence"/>
</dbReference>
<feature type="compositionally biased region" description="Low complexity" evidence="1">
    <location>
        <begin position="88"/>
        <end position="105"/>
    </location>
</feature>
<dbReference type="HOGENOM" id="CLU_1283603_0_0_1"/>
<reference evidence="2 3" key="1">
    <citation type="journal article" date="2013" name="BMC Genomics">
        <title>The genome and transcriptome of the pine saprophyte Ophiostoma piceae, and a comparison with the bark beetle-associated pine pathogen Grosmannia clavigera.</title>
        <authorList>
            <person name="Haridas S."/>
            <person name="Wang Y."/>
            <person name="Lim L."/>
            <person name="Massoumi Alamouti S."/>
            <person name="Jackman S."/>
            <person name="Docking R."/>
            <person name="Robertson G."/>
            <person name="Birol I."/>
            <person name="Bohlmann J."/>
            <person name="Breuil C."/>
        </authorList>
    </citation>
    <scope>NUCLEOTIDE SEQUENCE [LARGE SCALE GENOMIC DNA]</scope>
    <source>
        <strain evidence="2 3">UAMH 11346</strain>
    </source>
</reference>
<evidence type="ECO:0000256" key="1">
    <source>
        <dbReference type="SAM" id="MobiDB-lite"/>
    </source>
</evidence>
<accession>S3CFN7</accession>
<protein>
    <submittedName>
        <fullName evidence="2">Uncharacterized protein</fullName>
    </submittedName>
</protein>
<feature type="compositionally biased region" description="Polar residues" evidence="1">
    <location>
        <begin position="206"/>
        <end position="215"/>
    </location>
</feature>
<feature type="region of interest" description="Disordered" evidence="1">
    <location>
        <begin position="1"/>
        <end position="165"/>
    </location>
</feature>
<name>S3CFN7_OPHP1</name>
<gene>
    <name evidence="2" type="ORF">F503_06066</name>
</gene>
<evidence type="ECO:0000313" key="2">
    <source>
        <dbReference type="EMBL" id="EPE10971.1"/>
    </source>
</evidence>
<organism evidence="2 3">
    <name type="scientific">Ophiostoma piceae (strain UAMH 11346)</name>
    <name type="common">Sap stain fungus</name>
    <dbReference type="NCBI Taxonomy" id="1262450"/>
    <lineage>
        <taxon>Eukaryota</taxon>
        <taxon>Fungi</taxon>
        <taxon>Dikarya</taxon>
        <taxon>Ascomycota</taxon>
        <taxon>Pezizomycotina</taxon>
        <taxon>Sordariomycetes</taxon>
        <taxon>Sordariomycetidae</taxon>
        <taxon>Ophiostomatales</taxon>
        <taxon>Ophiostomataceae</taxon>
        <taxon>Ophiostoma</taxon>
    </lineage>
</organism>
<sequence length="215" mass="21912">MSNFIETPPPAGADKSPGSDISPMTQVPPKTDQAPAGTPNISPKANLGYFAPAVESSPGHSGTSGTSGASNAGDSIEGRRSDTRTEASETTEATSSSSASVAVSSPLLTAARAPNQLSPGPSPGTSPGLSPVPPPGPSPRTNPQSPGHIQFADSADRRPSSVLDLSTDAMYGNTLRKMSTASVSFRAPSHNLPQGQPKQERRKSPAPTSRQSVMD</sequence>
<proteinExistence type="predicted"/>
<feature type="region of interest" description="Disordered" evidence="1">
    <location>
        <begin position="181"/>
        <end position="215"/>
    </location>
</feature>
<keyword evidence="3" id="KW-1185">Reference proteome</keyword>
<feature type="compositionally biased region" description="Low complexity" evidence="1">
    <location>
        <begin position="56"/>
        <end position="75"/>
    </location>
</feature>